<feature type="domain" description="Transcription regulator HTH AraC- type ligand binding" evidence="1">
    <location>
        <begin position="3"/>
        <end position="111"/>
    </location>
</feature>
<proteinExistence type="predicted"/>
<dbReference type="Pfam" id="PF14525">
    <property type="entry name" value="AraC_binding_2"/>
    <property type="match status" value="1"/>
</dbReference>
<dbReference type="InterPro" id="IPR035418">
    <property type="entry name" value="AraC-bd_2"/>
</dbReference>
<name>A0AAP8HUX5_ECOLX</name>
<organism evidence="2 3">
    <name type="scientific">Escherichia coli</name>
    <dbReference type="NCBI Taxonomy" id="562"/>
    <lineage>
        <taxon>Bacteria</taxon>
        <taxon>Pseudomonadati</taxon>
        <taxon>Pseudomonadota</taxon>
        <taxon>Gammaproteobacteria</taxon>
        <taxon>Enterobacterales</taxon>
        <taxon>Enterobacteriaceae</taxon>
        <taxon>Escherichia</taxon>
    </lineage>
</organism>
<evidence type="ECO:0000313" key="2">
    <source>
        <dbReference type="EMBL" id="PKD78460.1"/>
    </source>
</evidence>
<comment type="caution">
    <text evidence="2">The sequence shown here is derived from an EMBL/GenBank/DDBJ whole genome shotgun (WGS) entry which is preliminary data.</text>
</comment>
<evidence type="ECO:0000313" key="3">
    <source>
        <dbReference type="Proteomes" id="UP000233549"/>
    </source>
</evidence>
<dbReference type="Proteomes" id="UP000233549">
    <property type="component" value="Unassembled WGS sequence"/>
</dbReference>
<feature type="non-terminal residue" evidence="2">
    <location>
        <position position="1"/>
    </location>
</feature>
<protein>
    <submittedName>
        <fullName evidence="2">Transcriptional regulator</fullName>
    </submittedName>
</protein>
<evidence type="ECO:0000259" key="1">
    <source>
        <dbReference type="Pfam" id="PF14525"/>
    </source>
</evidence>
<reference evidence="2 3" key="1">
    <citation type="submission" date="2017-12" db="EMBL/GenBank/DDBJ databases">
        <title>Rapid rising of carbapenem-resistant Enterobacteriaceae(CRE) and emergence of colistin resistance genemcr-1 in CRE in the hospital of Henan, China.</title>
        <authorList>
            <person name="Sun Q."/>
            <person name="Zhang R."/>
            <person name="Li Y."/>
            <person name="Shen Y."/>
            <person name="Zhang Y."/>
            <person name="Yang J."/>
            <person name="Shu L."/>
            <person name="Zhou H."/>
            <person name="Wang Y."/>
            <person name="Wang B."/>
            <person name="Shen Z."/>
        </authorList>
    </citation>
    <scope>NUCLEOTIDE SEQUENCE [LARGE SCALE GENOMIC DNA]</scope>
    <source>
        <strain evidence="2 3">3512</strain>
    </source>
</reference>
<dbReference type="AlphaFoldDB" id="A0AAP8HUX5"/>
<dbReference type="EMBL" id="PITP01000608">
    <property type="protein sequence ID" value="PKD78460.1"/>
    <property type="molecule type" value="Genomic_DNA"/>
</dbReference>
<feature type="non-terminal residue" evidence="2">
    <location>
        <position position="113"/>
    </location>
</feature>
<sequence length="113" mass="12517">MRPHHLGVVGSTQRLNARMHHQPLGEVSLNRLRYGANVEIRPGPLEDFFLVQMPLSGTALIESGPQRVDSTPDVASVVSPDDDLAMHWADDNDQFMLRVGRSLLERTLVGHLG</sequence>
<accession>A0AAP8HUX5</accession>
<gene>
    <name evidence="2" type="ORF">CWS33_30170</name>
</gene>